<dbReference type="GO" id="GO:0016614">
    <property type="term" value="F:oxidoreductase activity, acting on CH-OH group of donors"/>
    <property type="evidence" value="ECO:0007669"/>
    <property type="project" value="InterPro"/>
</dbReference>
<reference evidence="4" key="1">
    <citation type="journal article" date="2020" name="Stud. Mycol.">
        <title>101 Dothideomycetes genomes: a test case for predicting lifestyles and emergence of pathogens.</title>
        <authorList>
            <person name="Haridas S."/>
            <person name="Albert R."/>
            <person name="Binder M."/>
            <person name="Bloem J."/>
            <person name="Labutti K."/>
            <person name="Salamov A."/>
            <person name="Andreopoulos B."/>
            <person name="Baker S."/>
            <person name="Barry K."/>
            <person name="Bills G."/>
            <person name="Bluhm B."/>
            <person name="Cannon C."/>
            <person name="Castanera R."/>
            <person name="Culley D."/>
            <person name="Daum C."/>
            <person name="Ezra D."/>
            <person name="Gonzalez J."/>
            <person name="Henrissat B."/>
            <person name="Kuo A."/>
            <person name="Liang C."/>
            <person name="Lipzen A."/>
            <person name="Lutzoni F."/>
            <person name="Magnuson J."/>
            <person name="Mondo S."/>
            <person name="Nolan M."/>
            <person name="Ohm R."/>
            <person name="Pangilinan J."/>
            <person name="Park H.-J."/>
            <person name="Ramirez L."/>
            <person name="Alfaro M."/>
            <person name="Sun H."/>
            <person name="Tritt A."/>
            <person name="Yoshinaga Y."/>
            <person name="Zwiers L.-H."/>
            <person name="Turgeon B."/>
            <person name="Goodwin S."/>
            <person name="Spatafora J."/>
            <person name="Crous P."/>
            <person name="Grigoriev I."/>
        </authorList>
    </citation>
    <scope>NUCLEOTIDE SEQUENCE</scope>
    <source>
        <strain evidence="4">CBS 627.86</strain>
    </source>
</reference>
<keyword evidence="5" id="KW-1185">Reference proteome</keyword>
<dbReference type="PANTHER" id="PTHR11552:SF80">
    <property type="entry name" value="GMC OXIDOREDUCTASE"/>
    <property type="match status" value="1"/>
</dbReference>
<evidence type="ECO:0000313" key="4">
    <source>
        <dbReference type="EMBL" id="KAF2112572.1"/>
    </source>
</evidence>
<dbReference type="SUPFAM" id="SSF54373">
    <property type="entry name" value="FAD-linked reductases, C-terminal domain"/>
    <property type="match status" value="1"/>
</dbReference>
<dbReference type="InterPro" id="IPR007867">
    <property type="entry name" value="GMC_OxRtase_C"/>
</dbReference>
<organism evidence="4 5">
    <name type="scientific">Lophiotrema nucula</name>
    <dbReference type="NCBI Taxonomy" id="690887"/>
    <lineage>
        <taxon>Eukaryota</taxon>
        <taxon>Fungi</taxon>
        <taxon>Dikarya</taxon>
        <taxon>Ascomycota</taxon>
        <taxon>Pezizomycotina</taxon>
        <taxon>Dothideomycetes</taxon>
        <taxon>Pleosporomycetidae</taxon>
        <taxon>Pleosporales</taxon>
        <taxon>Lophiotremataceae</taxon>
        <taxon>Lophiotrema</taxon>
    </lineage>
</organism>
<evidence type="ECO:0000259" key="3">
    <source>
        <dbReference type="PROSITE" id="PS00624"/>
    </source>
</evidence>
<dbReference type="PIRSF" id="PIRSF000137">
    <property type="entry name" value="Alcohol_oxidase"/>
    <property type="match status" value="1"/>
</dbReference>
<feature type="domain" description="Glucose-methanol-choline oxidoreductase N-terminal" evidence="3">
    <location>
        <begin position="341"/>
        <end position="355"/>
    </location>
</feature>
<evidence type="ECO:0000256" key="1">
    <source>
        <dbReference type="ARBA" id="ARBA00010790"/>
    </source>
</evidence>
<dbReference type="PROSITE" id="PS00624">
    <property type="entry name" value="GMC_OXRED_2"/>
    <property type="match status" value="1"/>
</dbReference>
<dbReference type="PANTHER" id="PTHR11552">
    <property type="entry name" value="GLUCOSE-METHANOL-CHOLINE GMC OXIDOREDUCTASE"/>
    <property type="match status" value="1"/>
</dbReference>
<proteinExistence type="inferred from homology"/>
<dbReference type="InterPro" id="IPR036188">
    <property type="entry name" value="FAD/NAD-bd_sf"/>
</dbReference>
<gene>
    <name evidence="4" type="ORF">BDV96DRAFT_601971</name>
</gene>
<dbReference type="Gene3D" id="3.30.560.10">
    <property type="entry name" value="Glucose Oxidase, domain 3"/>
    <property type="match status" value="1"/>
</dbReference>
<comment type="similarity">
    <text evidence="1">Belongs to the GMC oxidoreductase family.</text>
</comment>
<dbReference type="Pfam" id="PF05199">
    <property type="entry name" value="GMC_oxred_C"/>
    <property type="match status" value="1"/>
</dbReference>
<dbReference type="GO" id="GO:0050660">
    <property type="term" value="F:flavin adenine dinucleotide binding"/>
    <property type="evidence" value="ECO:0007669"/>
    <property type="project" value="InterPro"/>
</dbReference>
<dbReference type="OrthoDB" id="269227at2759"/>
<dbReference type="Proteomes" id="UP000799770">
    <property type="component" value="Unassembled WGS sequence"/>
</dbReference>
<dbReference type="AlphaFoldDB" id="A0A6A5YZI3"/>
<feature type="signal peptide" evidence="2">
    <location>
        <begin position="1"/>
        <end position="23"/>
    </location>
</feature>
<protein>
    <recommendedName>
        <fullName evidence="3">Glucose-methanol-choline oxidoreductase N-terminal domain-containing protein</fullName>
    </recommendedName>
</protein>
<evidence type="ECO:0000313" key="5">
    <source>
        <dbReference type="Proteomes" id="UP000799770"/>
    </source>
</evidence>
<name>A0A6A5YZI3_9PLEO</name>
<dbReference type="EMBL" id="ML977330">
    <property type="protein sequence ID" value="KAF2112572.1"/>
    <property type="molecule type" value="Genomic_DNA"/>
</dbReference>
<dbReference type="InterPro" id="IPR012132">
    <property type="entry name" value="GMC_OxRdtase"/>
</dbReference>
<feature type="chain" id="PRO_5025407262" description="Glucose-methanol-choline oxidoreductase N-terminal domain-containing protein" evidence="2">
    <location>
        <begin position="24"/>
        <end position="615"/>
    </location>
</feature>
<dbReference type="Pfam" id="PF00732">
    <property type="entry name" value="GMC_oxred_N"/>
    <property type="match status" value="1"/>
</dbReference>
<keyword evidence="2" id="KW-0732">Signal</keyword>
<dbReference type="SUPFAM" id="SSF51905">
    <property type="entry name" value="FAD/NAD(P)-binding domain"/>
    <property type="match status" value="1"/>
</dbReference>
<dbReference type="InterPro" id="IPR000172">
    <property type="entry name" value="GMC_OxRdtase_N"/>
</dbReference>
<accession>A0A6A5YZI3</accession>
<evidence type="ECO:0000256" key="2">
    <source>
        <dbReference type="SAM" id="SignalP"/>
    </source>
</evidence>
<dbReference type="Gene3D" id="3.50.50.60">
    <property type="entry name" value="FAD/NAD(P)-binding domain"/>
    <property type="match status" value="2"/>
</dbReference>
<sequence>MGFFSRSLLFLLSLQLFTVPSLAADEYDYIVVGSGPGGGPLASNLARANYSVLLIEAGDQSTQGNSPQYPPQITWDFFVKHYADEKRNMMNNHLVWKTTAGLYWVGAGTDTPPSGSKFLGVYYPRGSSVGGSSMINAMCTWLPAESDWNYIANITGDSSWTADKMRSIFQRIEKNNYLPAGTAGHGFDGYFQTNMNKPASIGQPVLGIIQAIAANFSKSTDQASITSSMGSDANYLDPQRDWTTGIWGLPTHTKTNGDRYSSRDYIKDTIDKKFPLTLSINSLATRVLFSNSTSCGGKPRATGIEFLQGKSLYKADARYVDSNNGTLKTATARKEVIISGGTFNTPQLLMLSGIGPKEHLAEFKIPVLVDAQGVGRNMQDNQEMPIIGKVTGQTSGGFSQPIIMMKTKHSPDGERDMFVMQGSFAFRGFWPSNQSNSALPQDGPGTYGISMVKNHPQNRKGYVKLLSSNPQDTPEINFMLYEEGKEVDMEAMKDTIAWARTMYAQAKGVTVAAQEPPCPNGPDAEGYCGKADEDWITGQTFGHHPTSTAAIGKDGDPMAVLDSRFRVRGVKGLRVVDASVYPKIPGVFPVVSTFMVSEKASDTIKEDAGKDVCAA</sequence>